<dbReference type="PANTHER" id="PTHR23416">
    <property type="entry name" value="SIALIC ACID SYNTHASE-RELATED"/>
    <property type="match status" value="1"/>
</dbReference>
<dbReference type="AlphaFoldDB" id="A0A239MF69"/>
<dbReference type="Proteomes" id="UP000198327">
    <property type="component" value="Unassembled WGS sequence"/>
</dbReference>
<keyword evidence="2" id="KW-0808">Transferase</keyword>
<name>A0A239MF69_9NOCA</name>
<reference evidence="4" key="1">
    <citation type="submission" date="2017-06" db="EMBL/GenBank/DDBJ databases">
        <authorList>
            <person name="Varghese N."/>
            <person name="Submissions S."/>
        </authorList>
    </citation>
    <scope>NUCLEOTIDE SEQUENCE [LARGE SCALE GENOMIC DNA]</scope>
    <source>
        <strain evidence="4">JCM 23211</strain>
    </source>
</reference>
<evidence type="ECO:0000256" key="2">
    <source>
        <dbReference type="ARBA" id="ARBA00022679"/>
    </source>
</evidence>
<evidence type="ECO:0000313" key="4">
    <source>
        <dbReference type="Proteomes" id="UP000198327"/>
    </source>
</evidence>
<dbReference type="InterPro" id="IPR011004">
    <property type="entry name" value="Trimer_LpxA-like_sf"/>
</dbReference>
<organism evidence="3 4">
    <name type="scientific">Rhodococcoides kyotonense</name>
    <dbReference type="NCBI Taxonomy" id="398843"/>
    <lineage>
        <taxon>Bacteria</taxon>
        <taxon>Bacillati</taxon>
        <taxon>Actinomycetota</taxon>
        <taxon>Actinomycetes</taxon>
        <taxon>Mycobacteriales</taxon>
        <taxon>Nocardiaceae</taxon>
        <taxon>Rhodococcoides</taxon>
    </lineage>
</organism>
<dbReference type="EMBL" id="FZOW01000017">
    <property type="protein sequence ID" value="SNT40618.1"/>
    <property type="molecule type" value="Genomic_DNA"/>
</dbReference>
<proteinExistence type="inferred from homology"/>
<sequence length="78" mass="7973">MTVTHHIGPAAKRRGLEQLVLPVKIGDGCWIGANATILPGVKIGESSVIAAGSVVTSDCKANSVYGGVPAKFLKSIES</sequence>
<comment type="similarity">
    <text evidence="1">Belongs to the transferase hexapeptide repeat family.</text>
</comment>
<dbReference type="GO" id="GO:0008374">
    <property type="term" value="F:O-acyltransferase activity"/>
    <property type="evidence" value="ECO:0007669"/>
    <property type="project" value="TreeGrafter"/>
</dbReference>
<dbReference type="PANTHER" id="PTHR23416:SF23">
    <property type="entry name" value="ACETYLTRANSFERASE C18B11.09C-RELATED"/>
    <property type="match status" value="1"/>
</dbReference>
<dbReference type="Pfam" id="PF00132">
    <property type="entry name" value="Hexapep"/>
    <property type="match status" value="1"/>
</dbReference>
<accession>A0A239MF69</accession>
<dbReference type="InterPro" id="IPR051159">
    <property type="entry name" value="Hexapeptide_acetyltransf"/>
</dbReference>
<dbReference type="SUPFAM" id="SSF51161">
    <property type="entry name" value="Trimeric LpxA-like enzymes"/>
    <property type="match status" value="1"/>
</dbReference>
<gene>
    <name evidence="3" type="ORF">SAMN05421642_11782</name>
</gene>
<evidence type="ECO:0000313" key="3">
    <source>
        <dbReference type="EMBL" id="SNT40618.1"/>
    </source>
</evidence>
<dbReference type="Gene3D" id="2.160.10.10">
    <property type="entry name" value="Hexapeptide repeat proteins"/>
    <property type="match status" value="1"/>
</dbReference>
<keyword evidence="4" id="KW-1185">Reference proteome</keyword>
<dbReference type="InterPro" id="IPR001451">
    <property type="entry name" value="Hexapep"/>
</dbReference>
<protein>
    <submittedName>
        <fullName evidence="3">Uncharacterized protein</fullName>
    </submittedName>
</protein>
<evidence type="ECO:0000256" key="1">
    <source>
        <dbReference type="ARBA" id="ARBA00007274"/>
    </source>
</evidence>